<keyword evidence="3 9" id="KW-0479">Metal-binding</keyword>
<dbReference type="RefSeq" id="WP_127698058.1">
    <property type="nucleotide sequence ID" value="NZ_SACS01000004.1"/>
</dbReference>
<evidence type="ECO:0000313" key="12">
    <source>
        <dbReference type="Proteomes" id="UP000283077"/>
    </source>
</evidence>
<keyword evidence="2 9" id="KW-0963">Cytoplasm</keyword>
<name>A0A437R194_9GAMM</name>
<evidence type="ECO:0000256" key="1">
    <source>
        <dbReference type="ARBA" id="ARBA00007718"/>
    </source>
</evidence>
<dbReference type="Proteomes" id="UP000283077">
    <property type="component" value="Unassembled WGS sequence"/>
</dbReference>
<dbReference type="NCBIfam" id="TIGR00109">
    <property type="entry name" value="hemH"/>
    <property type="match status" value="1"/>
</dbReference>
<dbReference type="InterPro" id="IPR033644">
    <property type="entry name" value="Ferrochelatase_C"/>
</dbReference>
<dbReference type="HAMAP" id="MF_00323">
    <property type="entry name" value="Ferrochelatase"/>
    <property type="match status" value="1"/>
</dbReference>
<evidence type="ECO:0000313" key="11">
    <source>
        <dbReference type="EMBL" id="RVU40518.1"/>
    </source>
</evidence>
<dbReference type="SUPFAM" id="SSF53800">
    <property type="entry name" value="Chelatase"/>
    <property type="match status" value="1"/>
</dbReference>
<reference evidence="11 12" key="1">
    <citation type="submission" date="2019-01" db="EMBL/GenBank/DDBJ databases">
        <authorList>
            <person name="Chen W.-M."/>
        </authorList>
    </citation>
    <scope>NUCLEOTIDE SEQUENCE [LARGE SCALE GENOMIC DNA]</scope>
    <source>
        <strain evidence="11 12">KYPC3</strain>
    </source>
</reference>
<dbReference type="InterPro" id="IPR019772">
    <property type="entry name" value="Ferrochelatase_AS"/>
</dbReference>
<comment type="similarity">
    <text evidence="1 9 10">Belongs to the ferrochelatase family.</text>
</comment>
<dbReference type="Gene3D" id="3.40.50.1400">
    <property type="match status" value="2"/>
</dbReference>
<sequence>MTPTLTLPLQRYAVVLVNLGTPDEPTVPAIQRYLQQFLSDQRVVDYPAILWQCILRGIILPFRGRRVAKLYQSIWWDEGSPLRVITQRQTKALGNAMLMGGLPVQVRYAMTYGNPSIASVLDELRAQGVERFLVLPLYPQYSATTTAAISDQISSYLQQQRDLPEIRMQKHYHHLPAYRSALAGSVRAHWAKQGQADALLLSFHGIPERFVRLGDPYERHCRETAANLATDLGLTAEQVLVSFQSRVGKEQWLQPYTDQLLEKLPGQGIKKLQVLCPAFSADCLETLEEIAVENCEVFLHAGGEDYQYIKALNDSPCHIQLFRQLVLQQLQGW</sequence>
<accession>A0A437R194</accession>
<proteinExistence type="inferred from homology"/>
<dbReference type="EC" id="4.98.1.1" evidence="9 10"/>
<dbReference type="PANTHER" id="PTHR11108">
    <property type="entry name" value="FERROCHELATASE"/>
    <property type="match status" value="1"/>
</dbReference>
<gene>
    <name evidence="9" type="primary">hemH</name>
    <name evidence="11" type="ORF">EOE67_05560</name>
</gene>
<dbReference type="InterPro" id="IPR033659">
    <property type="entry name" value="Ferrochelatase_N"/>
</dbReference>
<feature type="binding site" evidence="9">
    <location>
        <position position="204"/>
    </location>
    <ligand>
        <name>Fe(2+)</name>
        <dbReference type="ChEBI" id="CHEBI:29033"/>
    </ligand>
</feature>
<dbReference type="CDD" id="cd00419">
    <property type="entry name" value="Ferrochelatase_C"/>
    <property type="match status" value="1"/>
</dbReference>
<keyword evidence="5 9" id="KW-0350">Heme biosynthesis</keyword>
<comment type="catalytic activity">
    <reaction evidence="8">
        <text>Fe-coproporphyrin III + 2 H(+) = coproporphyrin III + Fe(2+)</text>
        <dbReference type="Rhea" id="RHEA:49572"/>
        <dbReference type="ChEBI" id="CHEBI:15378"/>
        <dbReference type="ChEBI" id="CHEBI:29033"/>
        <dbReference type="ChEBI" id="CHEBI:68438"/>
        <dbReference type="ChEBI" id="CHEBI:131725"/>
        <dbReference type="EC" id="4.99.1.9"/>
    </reaction>
    <physiologicalReaction direction="right-to-left" evidence="8">
        <dbReference type="Rhea" id="RHEA:49574"/>
    </physiologicalReaction>
</comment>
<evidence type="ECO:0000256" key="4">
    <source>
        <dbReference type="ARBA" id="ARBA00023004"/>
    </source>
</evidence>
<dbReference type="GO" id="GO:0046872">
    <property type="term" value="F:metal ion binding"/>
    <property type="evidence" value="ECO:0007669"/>
    <property type="project" value="UniProtKB-KW"/>
</dbReference>
<evidence type="ECO:0000256" key="8">
    <source>
        <dbReference type="ARBA" id="ARBA00024536"/>
    </source>
</evidence>
<evidence type="ECO:0000256" key="5">
    <source>
        <dbReference type="ARBA" id="ARBA00023133"/>
    </source>
</evidence>
<dbReference type="PANTHER" id="PTHR11108:SF1">
    <property type="entry name" value="FERROCHELATASE, MITOCHONDRIAL"/>
    <property type="match status" value="1"/>
</dbReference>
<comment type="caution">
    <text evidence="11">The sequence shown here is derived from an EMBL/GenBank/DDBJ whole genome shotgun (WGS) entry which is preliminary data.</text>
</comment>
<dbReference type="UniPathway" id="UPA00252">
    <property type="reaction ID" value="UER00325"/>
</dbReference>
<evidence type="ECO:0000256" key="6">
    <source>
        <dbReference type="ARBA" id="ARBA00023239"/>
    </source>
</evidence>
<dbReference type="GO" id="GO:0006783">
    <property type="term" value="P:heme biosynthetic process"/>
    <property type="evidence" value="ECO:0007669"/>
    <property type="project" value="UniProtKB-UniRule"/>
</dbReference>
<keyword evidence="4 9" id="KW-0408">Iron</keyword>
<comment type="pathway">
    <text evidence="9 10">Porphyrin-containing compound metabolism; protoheme biosynthesis; protoheme from protoporphyrin-IX: step 1/1.</text>
</comment>
<evidence type="ECO:0000256" key="7">
    <source>
        <dbReference type="ARBA" id="ARBA00023244"/>
    </source>
</evidence>
<dbReference type="Pfam" id="PF00762">
    <property type="entry name" value="Ferrochelatase"/>
    <property type="match status" value="1"/>
</dbReference>
<evidence type="ECO:0000256" key="9">
    <source>
        <dbReference type="HAMAP-Rule" id="MF_00323"/>
    </source>
</evidence>
<dbReference type="OrthoDB" id="9809741at2"/>
<dbReference type="CDD" id="cd03411">
    <property type="entry name" value="Ferrochelatase_N"/>
    <property type="match status" value="1"/>
</dbReference>
<dbReference type="GO" id="GO:0004325">
    <property type="term" value="F:ferrochelatase activity"/>
    <property type="evidence" value="ECO:0007669"/>
    <property type="project" value="UniProtKB-UniRule"/>
</dbReference>
<keyword evidence="12" id="KW-1185">Reference proteome</keyword>
<dbReference type="GO" id="GO:0005737">
    <property type="term" value="C:cytoplasm"/>
    <property type="evidence" value="ECO:0007669"/>
    <property type="project" value="UniProtKB-SubCell"/>
</dbReference>
<evidence type="ECO:0000256" key="2">
    <source>
        <dbReference type="ARBA" id="ARBA00022490"/>
    </source>
</evidence>
<protein>
    <recommendedName>
        <fullName evidence="9 10">Ferrochelatase</fullName>
        <ecNumber evidence="9 10">4.98.1.1</ecNumber>
    </recommendedName>
    <alternativeName>
        <fullName evidence="9">Heme synthase</fullName>
    </alternativeName>
    <alternativeName>
        <fullName evidence="9">Protoheme ferro-lyase</fullName>
    </alternativeName>
</protein>
<dbReference type="FunFam" id="3.40.50.1400:FF:000002">
    <property type="entry name" value="Ferrochelatase"/>
    <property type="match status" value="1"/>
</dbReference>
<dbReference type="PROSITE" id="PS00534">
    <property type="entry name" value="FERROCHELATASE"/>
    <property type="match status" value="1"/>
</dbReference>
<dbReference type="AlphaFoldDB" id="A0A437R194"/>
<comment type="function">
    <text evidence="9 10">Catalyzes the ferrous insertion into protoporphyrin IX.</text>
</comment>
<evidence type="ECO:0000256" key="3">
    <source>
        <dbReference type="ARBA" id="ARBA00022723"/>
    </source>
</evidence>
<comment type="subcellular location">
    <subcellularLocation>
        <location evidence="9 10">Cytoplasm</location>
    </subcellularLocation>
</comment>
<dbReference type="InterPro" id="IPR001015">
    <property type="entry name" value="Ferrochelatase"/>
</dbReference>
<comment type="catalytic activity">
    <reaction evidence="9 10">
        <text>heme b + 2 H(+) = protoporphyrin IX + Fe(2+)</text>
        <dbReference type="Rhea" id="RHEA:22584"/>
        <dbReference type="ChEBI" id="CHEBI:15378"/>
        <dbReference type="ChEBI" id="CHEBI:29033"/>
        <dbReference type="ChEBI" id="CHEBI:57306"/>
        <dbReference type="ChEBI" id="CHEBI:60344"/>
        <dbReference type="EC" id="4.98.1.1"/>
    </reaction>
</comment>
<keyword evidence="7 9" id="KW-0627">Porphyrin biosynthesis</keyword>
<organism evidence="11 12">
    <name type="scientific">Rheinheimera riviphila</name>
    <dbReference type="NCBI Taxonomy" id="1834037"/>
    <lineage>
        <taxon>Bacteria</taxon>
        <taxon>Pseudomonadati</taxon>
        <taxon>Pseudomonadota</taxon>
        <taxon>Gammaproteobacteria</taxon>
        <taxon>Chromatiales</taxon>
        <taxon>Chromatiaceae</taxon>
        <taxon>Rheinheimera</taxon>
    </lineage>
</organism>
<evidence type="ECO:0000256" key="10">
    <source>
        <dbReference type="RuleBase" id="RU000607"/>
    </source>
</evidence>
<feature type="binding site" evidence="9">
    <location>
        <position position="285"/>
    </location>
    <ligand>
        <name>Fe(2+)</name>
        <dbReference type="ChEBI" id="CHEBI:29033"/>
    </ligand>
</feature>
<dbReference type="EMBL" id="SACS01000004">
    <property type="protein sequence ID" value="RVU40518.1"/>
    <property type="molecule type" value="Genomic_DNA"/>
</dbReference>
<keyword evidence="6 9" id="KW-0456">Lyase</keyword>